<sequence>MSSPQRVALIGECMIELQEESGGLLRRTFGGDTLNTAVYLSRLLQGHAVDVNYVTALGDDPHSAAMLAAWQAEGIKTDLVQQLQGRVPGLYMIQVDDTGERHFSYWRDTSAAKAYFETNVTPLEAALAEIDVLYFSGISLAILPAAGRERLLHAAAALRTRGGKVIFDNNYRPRLWRDAAEARQWYERAYACCDIALITLDDDIAMAAQAVSAEQALINALALPVAEVVVKQGGSDTVVRLAGQPPQSVKPTRVDKVVDTTAAGDSFGAGYLAARLTGHNPAEAAATGNTLAGTVIQHRGAIIATQAMPNIKL</sequence>
<keyword evidence="2" id="KW-0808">Transferase</keyword>
<dbReference type="PANTHER" id="PTHR43085:SF15">
    <property type="entry name" value="2-DEHYDRO-3-DEOXYGLUCONOKINASE"/>
    <property type="match status" value="1"/>
</dbReference>
<comment type="caution">
    <text evidence="5">The sequence shown here is derived from an EMBL/GenBank/DDBJ whole genome shotgun (WGS) entry which is preliminary data.</text>
</comment>
<dbReference type="Pfam" id="PF00294">
    <property type="entry name" value="PfkB"/>
    <property type="match status" value="1"/>
</dbReference>
<keyword evidence="6" id="KW-1185">Reference proteome</keyword>
<proteinExistence type="inferred from homology"/>
<accession>A0ABQ2PJS0</accession>
<evidence type="ECO:0000256" key="3">
    <source>
        <dbReference type="ARBA" id="ARBA00022777"/>
    </source>
</evidence>
<dbReference type="Gene3D" id="3.40.1190.20">
    <property type="match status" value="1"/>
</dbReference>
<comment type="similarity">
    <text evidence="1">Belongs to the carbohydrate kinase PfkB family.</text>
</comment>
<dbReference type="CDD" id="cd01166">
    <property type="entry name" value="KdgK"/>
    <property type="match status" value="1"/>
</dbReference>
<dbReference type="EMBL" id="BMLY01000002">
    <property type="protein sequence ID" value="GGP25857.1"/>
    <property type="molecule type" value="Genomic_DNA"/>
</dbReference>
<dbReference type="InterPro" id="IPR011611">
    <property type="entry name" value="PfkB_dom"/>
</dbReference>
<gene>
    <name evidence="5" type="ORF">GCM10010971_16760</name>
</gene>
<dbReference type="InterPro" id="IPR050306">
    <property type="entry name" value="PfkB_Carbo_kinase"/>
</dbReference>
<dbReference type="SUPFAM" id="SSF53613">
    <property type="entry name" value="Ribokinase-like"/>
    <property type="match status" value="1"/>
</dbReference>
<name>A0ABQ2PJS0_9NEIS</name>
<organism evidence="5 6">
    <name type="scientific">Silvimonas amylolytica</name>
    <dbReference type="NCBI Taxonomy" id="449663"/>
    <lineage>
        <taxon>Bacteria</taxon>
        <taxon>Pseudomonadati</taxon>
        <taxon>Pseudomonadota</taxon>
        <taxon>Betaproteobacteria</taxon>
        <taxon>Neisseriales</taxon>
        <taxon>Chitinibacteraceae</taxon>
        <taxon>Silvimonas</taxon>
    </lineage>
</organism>
<dbReference type="InterPro" id="IPR029056">
    <property type="entry name" value="Ribokinase-like"/>
</dbReference>
<keyword evidence="3" id="KW-0418">Kinase</keyword>
<dbReference type="InterPro" id="IPR002173">
    <property type="entry name" value="Carboh/pur_kinase_PfkB_CS"/>
</dbReference>
<evidence type="ECO:0000259" key="4">
    <source>
        <dbReference type="Pfam" id="PF00294"/>
    </source>
</evidence>
<evidence type="ECO:0000313" key="6">
    <source>
        <dbReference type="Proteomes" id="UP000621859"/>
    </source>
</evidence>
<dbReference type="PANTHER" id="PTHR43085">
    <property type="entry name" value="HEXOKINASE FAMILY MEMBER"/>
    <property type="match status" value="1"/>
</dbReference>
<reference evidence="6" key="1">
    <citation type="journal article" date="2019" name="Int. J. Syst. Evol. Microbiol.">
        <title>The Global Catalogue of Microorganisms (GCM) 10K type strain sequencing project: providing services to taxonomists for standard genome sequencing and annotation.</title>
        <authorList>
            <consortium name="The Broad Institute Genomics Platform"/>
            <consortium name="The Broad Institute Genome Sequencing Center for Infectious Disease"/>
            <person name="Wu L."/>
            <person name="Ma J."/>
        </authorList>
    </citation>
    <scope>NUCLEOTIDE SEQUENCE [LARGE SCALE GENOMIC DNA]</scope>
    <source>
        <strain evidence="6">CGMCC 1.8860</strain>
    </source>
</reference>
<evidence type="ECO:0000256" key="1">
    <source>
        <dbReference type="ARBA" id="ARBA00010688"/>
    </source>
</evidence>
<protein>
    <submittedName>
        <fullName evidence="5">Ketodeoxygluconokinase</fullName>
    </submittedName>
</protein>
<evidence type="ECO:0000313" key="5">
    <source>
        <dbReference type="EMBL" id="GGP25857.1"/>
    </source>
</evidence>
<evidence type="ECO:0000256" key="2">
    <source>
        <dbReference type="ARBA" id="ARBA00022679"/>
    </source>
</evidence>
<feature type="domain" description="Carbohydrate kinase PfkB" evidence="4">
    <location>
        <begin position="6"/>
        <end position="305"/>
    </location>
</feature>
<dbReference type="RefSeq" id="WP_188691737.1">
    <property type="nucleotide sequence ID" value="NZ_BMLY01000002.1"/>
</dbReference>
<dbReference type="Proteomes" id="UP000621859">
    <property type="component" value="Unassembled WGS sequence"/>
</dbReference>
<dbReference type="PROSITE" id="PS00584">
    <property type="entry name" value="PFKB_KINASES_2"/>
    <property type="match status" value="1"/>
</dbReference>